<feature type="region of interest" description="Disordered" evidence="4">
    <location>
        <begin position="667"/>
        <end position="699"/>
    </location>
</feature>
<comment type="similarity">
    <text evidence="1">Belongs to the eukaryotic ribosomal protein eL33 family.</text>
</comment>
<dbReference type="InterPro" id="IPR009000">
    <property type="entry name" value="Transl_B-barrel_sf"/>
</dbReference>
<dbReference type="Pfam" id="PF01247">
    <property type="entry name" value="Ribosomal_L35Ae"/>
    <property type="match status" value="1"/>
</dbReference>
<protein>
    <recommendedName>
        <fullName evidence="5">Fe2OG dioxygenase domain-containing protein</fullName>
    </recommendedName>
</protein>
<sequence length="711" mass="78108">MKGRQGQRVRLYVRGTILGYKRSKSNQYENTSLLQIEGVNTKEEVGWYAGKRIAYVYKAKTKSSDSTIRCIWGKVTRPHGNSGVVRAKFRSNLPPTSMGKKVRVFMRVPDESDAEITTGEMEIGRLVRTQTQPGWATTARGGRRRPLALALGLSSHRPVRCRAAMQPRRHESDAEITTGEMEIGRLVRTQTQPGWATTARGGRRRPLALALGLSSHRPVRCRAAMQPPPSVRTVSIPFSDLKERDRDLSGKIEEGLGPNGLGIISIADVPGFPVLRKTLLRLAPIVANLPEDVKKELEDPDSRFNFGWSHGKEKLESGKLDTFKGSFYANPILDVPTTDDVLVRRYPSYCRTNIWPASHLPELEIAFKALGKLMLEVGLMLAHHCDHYVMQQGVGPYDGESLEQTIASSRCHKGRLLYYLPRQFSKQEEGGSVSSWCGWHTDHGSLTGLTCALFTRNSMEILCPDSAAGLYIRTRDDKVVKVTFEENELAYQVGETTEILSRGRLCATPHCVKAPSSENASNVDRSTFAMFMQPDWDEKLKFPSEIPYHQELIPPNGTLTFGEYSERLNHTTENEGKATGEIQIGAAEARGPDPSERKNGWGEGTPGTWPPTTAMAGSESQRVGRALSSPWSPRAVQARCSLLTSEIRFSMAAAATPVQRDLAEIAGSVGEGRDRGGGEEEEGGDADCRAASGSSCAASGDGITNETACFL</sequence>
<dbReference type="EnsemblPlants" id="OPUNC05G22810.1">
    <property type="protein sequence ID" value="OPUNC05G22810.1"/>
    <property type="gene ID" value="OPUNC05G22810"/>
</dbReference>
<evidence type="ECO:0000259" key="5">
    <source>
        <dbReference type="PROSITE" id="PS51471"/>
    </source>
</evidence>
<dbReference type="Gene3D" id="2.60.120.330">
    <property type="entry name" value="B-lactam Antibiotic, Isopenicillin N Synthase, Chain"/>
    <property type="match status" value="1"/>
</dbReference>
<dbReference type="HAMAP" id="MF_00573">
    <property type="entry name" value="Ribosomal_eL33"/>
    <property type="match status" value="1"/>
</dbReference>
<dbReference type="PROSITE" id="PS51471">
    <property type="entry name" value="FE2OG_OXY"/>
    <property type="match status" value="1"/>
</dbReference>
<evidence type="ECO:0000256" key="1">
    <source>
        <dbReference type="ARBA" id="ARBA00009269"/>
    </source>
</evidence>
<dbReference type="PANTHER" id="PTHR48420:SF1">
    <property type="entry name" value="NON-HAEM DIOXYGENASE N-TERMINAL DOMAIN-CONTAINING PROTEIN"/>
    <property type="match status" value="1"/>
</dbReference>
<evidence type="ECO:0000313" key="7">
    <source>
        <dbReference type="Proteomes" id="UP000026962"/>
    </source>
</evidence>
<dbReference type="PANTHER" id="PTHR48420">
    <property type="entry name" value="NON-HAEM DIOXYGENASE N-TERMINAL DOMAIN-CONTAINING PROTEIN"/>
    <property type="match status" value="1"/>
</dbReference>
<dbReference type="InterPro" id="IPR001780">
    <property type="entry name" value="Ribosomal_eL33"/>
</dbReference>
<dbReference type="SUPFAM" id="SSF50447">
    <property type="entry name" value="Translation proteins"/>
    <property type="match status" value="1"/>
</dbReference>
<organism evidence="6">
    <name type="scientific">Oryza punctata</name>
    <name type="common">Red rice</name>
    <dbReference type="NCBI Taxonomy" id="4537"/>
    <lineage>
        <taxon>Eukaryota</taxon>
        <taxon>Viridiplantae</taxon>
        <taxon>Streptophyta</taxon>
        <taxon>Embryophyta</taxon>
        <taxon>Tracheophyta</taxon>
        <taxon>Spermatophyta</taxon>
        <taxon>Magnoliopsida</taxon>
        <taxon>Liliopsida</taxon>
        <taxon>Poales</taxon>
        <taxon>Poaceae</taxon>
        <taxon>BOP clade</taxon>
        <taxon>Oryzoideae</taxon>
        <taxon>Oryzeae</taxon>
        <taxon>Oryzinae</taxon>
        <taxon>Oryza</taxon>
    </lineage>
</organism>
<dbReference type="GO" id="GO:1990904">
    <property type="term" value="C:ribonucleoprotein complex"/>
    <property type="evidence" value="ECO:0007669"/>
    <property type="project" value="UniProtKB-KW"/>
</dbReference>
<keyword evidence="2" id="KW-0689">Ribosomal protein</keyword>
<feature type="compositionally biased region" description="Basic and acidic residues" evidence="4">
    <location>
        <begin position="590"/>
        <end position="600"/>
    </location>
</feature>
<dbReference type="InterPro" id="IPR018266">
    <property type="entry name" value="Ribosomal_eL33_CS"/>
</dbReference>
<dbReference type="HOGENOM" id="CLU_426045_0_0_1"/>
<evidence type="ECO:0000313" key="6">
    <source>
        <dbReference type="EnsemblPlants" id="OPUNC05G22810.1"/>
    </source>
</evidence>
<dbReference type="Gene3D" id="2.40.10.190">
    <property type="entry name" value="translation elongation factor selb, chain A, domain 4"/>
    <property type="match status" value="1"/>
</dbReference>
<dbReference type="GO" id="GO:0005840">
    <property type="term" value="C:ribosome"/>
    <property type="evidence" value="ECO:0007669"/>
    <property type="project" value="UniProtKB-KW"/>
</dbReference>
<keyword evidence="3" id="KW-0687">Ribonucleoprotein</keyword>
<dbReference type="STRING" id="4537.A0A0E0L5I4"/>
<feature type="region of interest" description="Disordered" evidence="4">
    <location>
        <begin position="589"/>
        <end position="628"/>
    </location>
</feature>
<dbReference type="FunFam" id="2.60.120.330:FF:000031">
    <property type="entry name" value="2-oxoglutarate (2OG) and Fe(II)-dependent oxygenase superfamily protein"/>
    <property type="match status" value="1"/>
</dbReference>
<dbReference type="InterPro" id="IPR005123">
    <property type="entry name" value="Oxoglu/Fe-dep_dioxygenase_dom"/>
</dbReference>
<dbReference type="InterPro" id="IPR027443">
    <property type="entry name" value="IPNS-like_sf"/>
</dbReference>
<dbReference type="eggNOG" id="KOG0887">
    <property type="taxonomic scope" value="Eukaryota"/>
</dbReference>
<dbReference type="PROSITE" id="PS01105">
    <property type="entry name" value="RIBOSOMAL_L35AE"/>
    <property type="match status" value="1"/>
</dbReference>
<reference evidence="6" key="1">
    <citation type="submission" date="2015-04" db="UniProtKB">
        <authorList>
            <consortium name="EnsemblPlants"/>
        </authorList>
    </citation>
    <scope>IDENTIFICATION</scope>
</reference>
<dbReference type="GO" id="GO:0006412">
    <property type="term" value="P:translation"/>
    <property type="evidence" value="ECO:0007669"/>
    <property type="project" value="InterPro"/>
</dbReference>
<dbReference type="Gramene" id="OPUNC05G22810.1">
    <property type="protein sequence ID" value="OPUNC05G22810.1"/>
    <property type="gene ID" value="OPUNC05G22810"/>
</dbReference>
<keyword evidence="7" id="KW-1185">Reference proteome</keyword>
<feature type="compositionally biased region" description="Low complexity" evidence="4">
    <location>
        <begin position="689"/>
        <end position="699"/>
    </location>
</feature>
<evidence type="ECO:0000256" key="3">
    <source>
        <dbReference type="ARBA" id="ARBA00023274"/>
    </source>
</evidence>
<reference evidence="6" key="2">
    <citation type="submission" date="2018-05" db="EMBL/GenBank/DDBJ databases">
        <title>OpunRS2 (Oryza punctata Reference Sequence Version 2).</title>
        <authorList>
            <person name="Zhang J."/>
            <person name="Kudrna D."/>
            <person name="Lee S."/>
            <person name="Talag J."/>
            <person name="Welchert J."/>
            <person name="Wing R.A."/>
        </authorList>
    </citation>
    <scope>NUCLEOTIDE SEQUENCE [LARGE SCALE GENOMIC DNA]</scope>
</reference>
<evidence type="ECO:0000256" key="2">
    <source>
        <dbReference type="ARBA" id="ARBA00022980"/>
    </source>
</evidence>
<dbReference type="InterPro" id="IPR038661">
    <property type="entry name" value="Ribosomal_eL33_sf"/>
</dbReference>
<name>A0A0E0L5I4_ORYPU</name>
<evidence type="ECO:0000256" key="4">
    <source>
        <dbReference type="SAM" id="MobiDB-lite"/>
    </source>
</evidence>
<dbReference type="GO" id="GO:0003729">
    <property type="term" value="F:mRNA binding"/>
    <property type="evidence" value="ECO:0007669"/>
    <property type="project" value="UniProtKB-ARBA"/>
</dbReference>
<accession>A0A0E0L5I4</accession>
<dbReference type="SUPFAM" id="SSF51197">
    <property type="entry name" value="Clavaminate synthase-like"/>
    <property type="match status" value="1"/>
</dbReference>
<dbReference type="GO" id="GO:0003735">
    <property type="term" value="F:structural constituent of ribosome"/>
    <property type="evidence" value="ECO:0007669"/>
    <property type="project" value="InterPro"/>
</dbReference>
<dbReference type="AlphaFoldDB" id="A0A0E0L5I4"/>
<dbReference type="Proteomes" id="UP000026962">
    <property type="component" value="Chromosome 5"/>
</dbReference>
<dbReference type="FunFam" id="2.40.10.190:FF:000001">
    <property type="entry name" value="60S ribosomal protein L35a"/>
    <property type="match status" value="1"/>
</dbReference>
<feature type="domain" description="Fe2OG dioxygenase" evidence="5">
    <location>
        <begin position="405"/>
        <end position="534"/>
    </location>
</feature>
<proteinExistence type="inferred from homology"/>